<dbReference type="AlphaFoldDB" id="A0AAN0IU10"/>
<protein>
    <recommendedName>
        <fullName evidence="1">tRNA-guanine(15) transglycosylase-like domain-containing protein</fullName>
    </recommendedName>
</protein>
<dbReference type="PANTHER" id="PTHR46064">
    <property type="entry name" value="QUEUINE TRNA-RIBOSYLTRANSFERASE ACCESSORY SUBUNIT 2"/>
    <property type="match status" value="1"/>
</dbReference>
<dbReference type="GO" id="GO:0006400">
    <property type="term" value="P:tRNA modification"/>
    <property type="evidence" value="ECO:0007669"/>
    <property type="project" value="InterPro"/>
</dbReference>
<keyword evidence="3" id="KW-1185">Reference proteome</keyword>
<evidence type="ECO:0000313" key="2">
    <source>
        <dbReference type="EnsemblMetazoa" id="XP_011409384.2"/>
    </source>
</evidence>
<feature type="domain" description="tRNA-guanine(15) transglycosylase-like" evidence="1">
    <location>
        <begin position="2"/>
        <end position="132"/>
    </location>
</feature>
<organism evidence="2 3">
    <name type="scientific">Amphimedon queenslandica</name>
    <name type="common">Sponge</name>
    <dbReference type="NCBI Taxonomy" id="400682"/>
    <lineage>
        <taxon>Eukaryota</taxon>
        <taxon>Metazoa</taxon>
        <taxon>Porifera</taxon>
        <taxon>Demospongiae</taxon>
        <taxon>Heteroscleromorpha</taxon>
        <taxon>Haplosclerida</taxon>
        <taxon>Niphatidae</taxon>
        <taxon>Amphimedon</taxon>
    </lineage>
</organism>
<dbReference type="InterPro" id="IPR050852">
    <property type="entry name" value="Queuine_tRNA-ribosyltrfase"/>
</dbReference>
<proteinExistence type="predicted"/>
<dbReference type="GeneID" id="105316259"/>
<dbReference type="KEGG" id="aqu:105316259"/>
<reference evidence="3" key="1">
    <citation type="journal article" date="2010" name="Nature">
        <title>The Amphimedon queenslandica genome and the evolution of animal complexity.</title>
        <authorList>
            <person name="Srivastava M."/>
            <person name="Simakov O."/>
            <person name="Chapman J."/>
            <person name="Fahey B."/>
            <person name="Gauthier M.E."/>
            <person name="Mitros T."/>
            <person name="Richards G.S."/>
            <person name="Conaco C."/>
            <person name="Dacre M."/>
            <person name="Hellsten U."/>
            <person name="Larroux C."/>
            <person name="Putnam N.H."/>
            <person name="Stanke M."/>
            <person name="Adamska M."/>
            <person name="Darling A."/>
            <person name="Degnan S.M."/>
            <person name="Oakley T.H."/>
            <person name="Plachetzki D.C."/>
            <person name="Zhai Y."/>
            <person name="Adamski M."/>
            <person name="Calcino A."/>
            <person name="Cummins S.F."/>
            <person name="Goodstein D.M."/>
            <person name="Harris C."/>
            <person name="Jackson D.J."/>
            <person name="Leys S.P."/>
            <person name="Shu S."/>
            <person name="Woodcroft B.J."/>
            <person name="Vervoort M."/>
            <person name="Kosik K.S."/>
            <person name="Manning G."/>
            <person name="Degnan B.M."/>
            <person name="Rokhsar D.S."/>
        </authorList>
    </citation>
    <scope>NUCLEOTIDE SEQUENCE [LARGE SCALE GENOMIC DNA]</scope>
</reference>
<dbReference type="Gene3D" id="3.20.20.105">
    <property type="entry name" value="Queuine tRNA-ribosyltransferase-like"/>
    <property type="match status" value="1"/>
</dbReference>
<dbReference type="Pfam" id="PF01702">
    <property type="entry name" value="TGT"/>
    <property type="match status" value="1"/>
</dbReference>
<dbReference type="SUPFAM" id="SSF51713">
    <property type="entry name" value="tRNA-guanine transglycosylase"/>
    <property type="match status" value="1"/>
</dbReference>
<evidence type="ECO:0000259" key="1">
    <source>
        <dbReference type="Pfam" id="PF01702"/>
    </source>
</evidence>
<dbReference type="RefSeq" id="XP_011409384.2">
    <property type="nucleotide sequence ID" value="XM_011411082.2"/>
</dbReference>
<reference evidence="2" key="2">
    <citation type="submission" date="2024-06" db="UniProtKB">
        <authorList>
            <consortium name="EnsemblMetazoa"/>
        </authorList>
    </citation>
    <scope>IDENTIFICATION</scope>
</reference>
<dbReference type="InterPro" id="IPR036511">
    <property type="entry name" value="TGT-like_sf"/>
</dbReference>
<dbReference type="EnsemblMetazoa" id="XM_011411082.2">
    <property type="protein sequence ID" value="XP_011409384.2"/>
    <property type="gene ID" value="LOC105316259"/>
</dbReference>
<dbReference type="Proteomes" id="UP000007879">
    <property type="component" value="Unassembled WGS sequence"/>
</dbReference>
<name>A0AAN0IU10_AMPQE</name>
<evidence type="ECO:0000313" key="3">
    <source>
        <dbReference type="Proteomes" id="UP000007879"/>
    </source>
</evidence>
<dbReference type="PANTHER" id="PTHR46064:SF1">
    <property type="entry name" value="QUEUINE TRNA-RIBOSYLTRANSFERASE ACCESSORY SUBUNIT 2"/>
    <property type="match status" value="1"/>
</dbReference>
<sequence>MVTPKDYMSFIEAFLPDIFESLCDTVSSVGRANKRIKKSVDRTLQFLDESLQIREENEKLKSIPILGAIEGSDVMEERIRSAKETALRPVDGFVIEGFQLDHNKEAMGNTISTVTGLLPSEKIRFINGLYRP</sequence>
<dbReference type="InterPro" id="IPR002616">
    <property type="entry name" value="tRNA_ribo_trans-like"/>
</dbReference>
<accession>A0AAN0IU10</accession>